<dbReference type="Gene3D" id="3.80.10.10">
    <property type="entry name" value="Ribonuclease Inhibitor"/>
    <property type="match status" value="3"/>
</dbReference>
<proteinExistence type="inferred from homology"/>
<keyword evidence="14" id="KW-1185">Reference proteome</keyword>
<comment type="subcellular location">
    <subcellularLocation>
        <location evidence="1">Membrane</location>
        <topology evidence="1">Single-pass membrane protein</topology>
    </subcellularLocation>
</comment>
<dbReference type="KEGG" id="lgi:LOTGIDRAFT_156753"/>
<dbReference type="HOGENOM" id="CLU_387474_0_0_1"/>
<comment type="similarity">
    <text evidence="2">Belongs to the Toll-like receptor family.</text>
</comment>
<keyword evidence="4" id="KW-0812">Transmembrane</keyword>
<dbReference type="InterPro" id="IPR001611">
    <property type="entry name" value="Leu-rich_rpt"/>
</dbReference>
<evidence type="ECO:0000256" key="10">
    <source>
        <dbReference type="ARBA" id="ARBA00023180"/>
    </source>
</evidence>
<evidence type="ECO:0000256" key="11">
    <source>
        <dbReference type="SAM" id="SignalP"/>
    </source>
</evidence>
<dbReference type="GO" id="GO:0005886">
    <property type="term" value="C:plasma membrane"/>
    <property type="evidence" value="ECO:0007669"/>
    <property type="project" value="TreeGrafter"/>
</dbReference>
<dbReference type="SMART" id="SM00369">
    <property type="entry name" value="LRR_TYP"/>
    <property type="match status" value="8"/>
</dbReference>
<keyword evidence="3" id="KW-0433">Leucine-rich repeat</keyword>
<evidence type="ECO:0000313" key="13">
    <source>
        <dbReference type="EMBL" id="ESP02806.1"/>
    </source>
</evidence>
<dbReference type="Proteomes" id="UP000030746">
    <property type="component" value="Unassembled WGS sequence"/>
</dbReference>
<evidence type="ECO:0000256" key="4">
    <source>
        <dbReference type="ARBA" id="ARBA00022692"/>
    </source>
</evidence>
<dbReference type="Gene3D" id="3.40.50.10140">
    <property type="entry name" value="Toll/interleukin-1 receptor homology (TIR) domain"/>
    <property type="match status" value="1"/>
</dbReference>
<dbReference type="InterPro" id="IPR000157">
    <property type="entry name" value="TIR_dom"/>
</dbReference>
<feature type="domain" description="TIR" evidence="12">
    <location>
        <begin position="556"/>
        <end position="696"/>
    </location>
</feature>
<dbReference type="SUPFAM" id="SSF52058">
    <property type="entry name" value="L domain-like"/>
    <property type="match status" value="2"/>
</dbReference>
<dbReference type="PRINTS" id="PR00019">
    <property type="entry name" value="LEURICHRPT"/>
</dbReference>
<dbReference type="OMA" id="FLRWKYQ"/>
<dbReference type="PANTHER" id="PTHR24365">
    <property type="entry name" value="TOLL-LIKE RECEPTOR"/>
    <property type="match status" value="1"/>
</dbReference>
<evidence type="ECO:0000313" key="14">
    <source>
        <dbReference type="Proteomes" id="UP000030746"/>
    </source>
</evidence>
<evidence type="ECO:0000256" key="8">
    <source>
        <dbReference type="ARBA" id="ARBA00023136"/>
    </source>
</evidence>
<dbReference type="GO" id="GO:0038023">
    <property type="term" value="F:signaling receptor activity"/>
    <property type="evidence" value="ECO:0007669"/>
    <property type="project" value="TreeGrafter"/>
</dbReference>
<name>V4B5I0_LOTGI</name>
<dbReference type="InterPro" id="IPR032675">
    <property type="entry name" value="LRR_dom_sf"/>
</dbReference>
<dbReference type="CTD" id="20237097"/>
<reference evidence="13 14" key="1">
    <citation type="journal article" date="2013" name="Nature">
        <title>Insights into bilaterian evolution from three spiralian genomes.</title>
        <authorList>
            <person name="Simakov O."/>
            <person name="Marletaz F."/>
            <person name="Cho S.J."/>
            <person name="Edsinger-Gonzales E."/>
            <person name="Havlak P."/>
            <person name="Hellsten U."/>
            <person name="Kuo D.H."/>
            <person name="Larsson T."/>
            <person name="Lv J."/>
            <person name="Arendt D."/>
            <person name="Savage R."/>
            <person name="Osoegawa K."/>
            <person name="de Jong P."/>
            <person name="Grimwood J."/>
            <person name="Chapman J.A."/>
            <person name="Shapiro H."/>
            <person name="Aerts A."/>
            <person name="Otillar R.P."/>
            <person name="Terry A.Y."/>
            <person name="Boore J.L."/>
            <person name="Grigoriev I.V."/>
            <person name="Lindberg D.R."/>
            <person name="Seaver E.C."/>
            <person name="Weisblat D.A."/>
            <person name="Putnam N.H."/>
            <person name="Rokhsar D.S."/>
        </authorList>
    </citation>
    <scope>NUCLEOTIDE SEQUENCE [LARGE SCALE GENOMIC DNA]</scope>
</reference>
<dbReference type="InterPro" id="IPR003591">
    <property type="entry name" value="Leu-rich_rpt_typical-subtyp"/>
</dbReference>
<sequence length="721" mass="83458">MEFRYNIIILFMFTVLFFVIRSQGPTACVYEDKYGSRRPICLCFTGVVNCSGQNLTYIPKIPNNTQTLDLSVNSIRRLDINSFEEISIGSPNLVKLYVFKNRISSVDRKCLHKLKALTTLDASFNNARNPTLIANLTDGIATTLENLLLESMDLTTILPNVSKNLEQSNLNKLSFKNNSIQQVDFHIFNLKRLKRLDLSYNSLRSINISLSTSLNSLSLSSNHLTGLPVCCDRRPGLPSLEAIYLDNNCIRKLDMKRINCLSNLKMLNISNTQIERIPTKAFYYLRSLQAVTIEKTESLTQVERNAFESQSLINIYISKNHMLFDYQYIDNATMFQNVPALTRLDLSYNEMKHMEQIHWSNMLCNATGITYLDVSKTGLYYAPFAFTECLLNLTFLSMAGNWIRYLPPQYFVPLKSLTHLDLNENKLAVFSALDFPPTFVHHLSLLDLRFNPFICDCKIIFFLKFAKMYKKIMVGYPKNFECYNGTVITKVANVFTQKSCLLQTEVSEIINCTSFSVILMVVLTSAIYRYRWKLRYILFVLKFQRRKCTNTNNVSHVHDVYVSSADEDFDIVYRQLVSELENKGLNVFFPYRDARPGTIAIRESLEHLDSSKYVLLCVSNAYAQDNWCEFEACMALERSIYEQGEDDIIVAIILEEIDSNNVTKIIDKITRTGDYLKWDANLDTINLFWRKLEQRLHYQCHERPRFIPNSQMFSINQSDEH</sequence>
<keyword evidence="7" id="KW-1133">Transmembrane helix</keyword>
<dbReference type="SUPFAM" id="SSF52200">
    <property type="entry name" value="Toll/Interleukin receptor TIR domain"/>
    <property type="match status" value="1"/>
</dbReference>
<dbReference type="STRING" id="225164.V4B5I0"/>
<dbReference type="InterPro" id="IPR035897">
    <property type="entry name" value="Toll_tir_struct_dom_sf"/>
</dbReference>
<dbReference type="PROSITE" id="PS50104">
    <property type="entry name" value="TIR"/>
    <property type="match status" value="1"/>
</dbReference>
<evidence type="ECO:0000256" key="1">
    <source>
        <dbReference type="ARBA" id="ARBA00004167"/>
    </source>
</evidence>
<feature type="signal peptide" evidence="11">
    <location>
        <begin position="1"/>
        <end position="22"/>
    </location>
</feature>
<evidence type="ECO:0000256" key="3">
    <source>
        <dbReference type="ARBA" id="ARBA00022614"/>
    </source>
</evidence>
<accession>V4B5I0</accession>
<organism evidence="13 14">
    <name type="scientific">Lottia gigantea</name>
    <name type="common">Giant owl limpet</name>
    <dbReference type="NCBI Taxonomy" id="225164"/>
    <lineage>
        <taxon>Eukaryota</taxon>
        <taxon>Metazoa</taxon>
        <taxon>Spiralia</taxon>
        <taxon>Lophotrochozoa</taxon>
        <taxon>Mollusca</taxon>
        <taxon>Gastropoda</taxon>
        <taxon>Patellogastropoda</taxon>
        <taxon>Lottioidea</taxon>
        <taxon>Lottiidae</taxon>
        <taxon>Lottia</taxon>
    </lineage>
</organism>
<gene>
    <name evidence="13" type="ORF">LOTGIDRAFT_156753</name>
</gene>
<evidence type="ECO:0000256" key="6">
    <source>
        <dbReference type="ARBA" id="ARBA00022737"/>
    </source>
</evidence>
<keyword evidence="6" id="KW-0677">Repeat</keyword>
<dbReference type="Pfam" id="PF13855">
    <property type="entry name" value="LRR_8"/>
    <property type="match status" value="1"/>
</dbReference>
<dbReference type="GeneID" id="20237097"/>
<dbReference type="GO" id="GO:0007165">
    <property type="term" value="P:signal transduction"/>
    <property type="evidence" value="ECO:0007669"/>
    <property type="project" value="InterPro"/>
</dbReference>
<keyword evidence="9" id="KW-0675">Receptor</keyword>
<dbReference type="RefSeq" id="XP_009046276.1">
    <property type="nucleotide sequence ID" value="XM_009048028.1"/>
</dbReference>
<evidence type="ECO:0000256" key="5">
    <source>
        <dbReference type="ARBA" id="ARBA00022729"/>
    </source>
</evidence>
<evidence type="ECO:0000256" key="2">
    <source>
        <dbReference type="ARBA" id="ARBA00009634"/>
    </source>
</evidence>
<dbReference type="EMBL" id="KB200129">
    <property type="protein sequence ID" value="ESP02806.1"/>
    <property type="molecule type" value="Genomic_DNA"/>
</dbReference>
<evidence type="ECO:0000259" key="12">
    <source>
        <dbReference type="PROSITE" id="PS50104"/>
    </source>
</evidence>
<dbReference type="InterPro" id="IPR000372">
    <property type="entry name" value="LRRNT"/>
</dbReference>
<dbReference type="PANTHER" id="PTHR24365:SF541">
    <property type="entry name" value="PROTEIN TOLL-RELATED"/>
    <property type="match status" value="1"/>
</dbReference>
<evidence type="ECO:0000256" key="9">
    <source>
        <dbReference type="ARBA" id="ARBA00023170"/>
    </source>
</evidence>
<dbReference type="SMART" id="SM00013">
    <property type="entry name" value="LRRNT"/>
    <property type="match status" value="1"/>
</dbReference>
<dbReference type="Pfam" id="PF13676">
    <property type="entry name" value="TIR_2"/>
    <property type="match status" value="1"/>
</dbReference>
<dbReference type="AlphaFoldDB" id="V4B5I0"/>
<dbReference type="OrthoDB" id="6148273at2759"/>
<keyword evidence="8" id="KW-0472">Membrane</keyword>
<evidence type="ECO:0000256" key="7">
    <source>
        <dbReference type="ARBA" id="ARBA00022989"/>
    </source>
</evidence>
<protein>
    <recommendedName>
        <fullName evidence="12">TIR domain-containing protein</fullName>
    </recommendedName>
</protein>
<keyword evidence="5 11" id="KW-0732">Signal</keyword>
<keyword evidence="10" id="KW-0325">Glycoprotein</keyword>
<dbReference type="SMART" id="SM00365">
    <property type="entry name" value="LRR_SD22"/>
    <property type="match status" value="3"/>
</dbReference>
<feature type="chain" id="PRO_5004717801" description="TIR domain-containing protein" evidence="11">
    <location>
        <begin position="23"/>
        <end position="721"/>
    </location>
</feature>